<reference evidence="2 3" key="1">
    <citation type="submission" date="2018-04" db="EMBL/GenBank/DDBJ databases">
        <title>Thalassorhabdus spongiae gen. nov., sp. nov., isolated from a marine sponge in South-West Iceland.</title>
        <authorList>
            <person name="Knobloch S."/>
            <person name="Daussin A."/>
            <person name="Johannsson R."/>
            <person name="Marteinsson V.T."/>
        </authorList>
    </citation>
    <scope>NUCLEOTIDE SEQUENCE [LARGE SCALE GENOMIC DNA]</scope>
    <source>
        <strain evidence="2 3">Hp12</strain>
    </source>
</reference>
<evidence type="ECO:0000313" key="3">
    <source>
        <dbReference type="Proteomes" id="UP000244906"/>
    </source>
</evidence>
<protein>
    <recommendedName>
        <fullName evidence="4">DUF1302 domain-containing protein</fullName>
    </recommendedName>
</protein>
<comment type="caution">
    <text evidence="2">The sequence shown here is derived from an EMBL/GenBank/DDBJ whole genome shotgun (WGS) entry which is preliminary data.</text>
</comment>
<dbReference type="EMBL" id="QDDL01000003">
    <property type="protein sequence ID" value="PVZ69526.1"/>
    <property type="molecule type" value="Genomic_DNA"/>
</dbReference>
<accession>A0A2V1GTW5</accession>
<name>A0A2V1GTW5_9GAMM</name>
<gene>
    <name evidence="2" type="ORF">DC094_09355</name>
</gene>
<organism evidence="2 3">
    <name type="scientific">Pelagibaculum spongiae</name>
    <dbReference type="NCBI Taxonomy" id="2080658"/>
    <lineage>
        <taxon>Bacteria</taxon>
        <taxon>Pseudomonadati</taxon>
        <taxon>Pseudomonadota</taxon>
        <taxon>Gammaproteobacteria</taxon>
        <taxon>Oceanospirillales</taxon>
        <taxon>Pelagibaculum</taxon>
    </lineage>
</organism>
<dbReference type="AlphaFoldDB" id="A0A2V1GTW5"/>
<proteinExistence type="predicted"/>
<evidence type="ECO:0000313" key="2">
    <source>
        <dbReference type="EMBL" id="PVZ69526.1"/>
    </source>
</evidence>
<dbReference type="RefSeq" id="WP_116686861.1">
    <property type="nucleotide sequence ID" value="NZ_CAWNYD010000003.1"/>
</dbReference>
<sequence>MKLKFWLATAILTSCSLASQQLLAAFPVIGGKGAWEASAAFETRIFPRSGYAGQGNFQPSIVFQPSWIYDNEDGDFSFIFSGYSRFDLSETFAPYIDEAPKNSISQHYIKDMYGLWLTEDWEYSAGFQEVFWGTAESLNLVDIINQQSLIEGFTETSKLGQPMLKATTSRDWGDLDLILMPGAVRQRYPKQGGRLSPIVVSPNAEYADGDGDHNIDLAIRWARTFGDMDLGLHYFSGVSRSPSLEARLDQLVIQPIPFQIDYQLVPVYHTIDQVGLDLNWLLGDWVFKLEMIEVHGEVYAVKNSGLDGYFRELLAILNVQASIEDQLAAGGALTQEFLNSIAPKAPGRYRAAVAGLELDLGSILSSDYDWRLILETFYDQRSDQALPAKLFTFGGRWAMNDENSHEAELGMLFEPESESGALRFEFSRRVFDDWLFSSKVQAVFLGGGYKNVLRDELDISRDHYIQLSLETYF</sequence>
<dbReference type="PROSITE" id="PS51257">
    <property type="entry name" value="PROKAR_LIPOPROTEIN"/>
    <property type="match status" value="1"/>
</dbReference>
<keyword evidence="1" id="KW-0732">Signal</keyword>
<feature type="chain" id="PRO_5016122740" description="DUF1302 domain-containing protein" evidence="1">
    <location>
        <begin position="25"/>
        <end position="473"/>
    </location>
</feature>
<keyword evidence="3" id="KW-1185">Reference proteome</keyword>
<feature type="signal peptide" evidence="1">
    <location>
        <begin position="1"/>
        <end position="24"/>
    </location>
</feature>
<evidence type="ECO:0000256" key="1">
    <source>
        <dbReference type="SAM" id="SignalP"/>
    </source>
</evidence>
<dbReference type="OrthoDB" id="1188513at2"/>
<evidence type="ECO:0008006" key="4">
    <source>
        <dbReference type="Google" id="ProtNLM"/>
    </source>
</evidence>
<dbReference type="Proteomes" id="UP000244906">
    <property type="component" value="Unassembled WGS sequence"/>
</dbReference>